<protein>
    <submittedName>
        <fullName evidence="7">MFS transporter</fullName>
    </submittedName>
</protein>
<comment type="subcellular location">
    <subcellularLocation>
        <location evidence="1">Membrane</location>
        <topology evidence="1">Multi-pass membrane protein</topology>
    </subcellularLocation>
</comment>
<dbReference type="PANTHER" id="PTHR23508">
    <property type="entry name" value="CARBOXYLIC ACID TRANSPORTER PROTEIN HOMOLOG"/>
    <property type="match status" value="1"/>
</dbReference>
<keyword evidence="8" id="KW-1185">Reference proteome</keyword>
<dbReference type="SUPFAM" id="SSF103473">
    <property type="entry name" value="MFS general substrate transporter"/>
    <property type="match status" value="1"/>
</dbReference>
<feature type="transmembrane region" description="Helical" evidence="5">
    <location>
        <begin position="142"/>
        <end position="165"/>
    </location>
</feature>
<dbReference type="InterPro" id="IPR005828">
    <property type="entry name" value="MFS_sugar_transport-like"/>
</dbReference>
<dbReference type="OrthoDB" id="3252866at2"/>
<dbReference type="PROSITE" id="PS50850">
    <property type="entry name" value="MFS"/>
    <property type="match status" value="1"/>
</dbReference>
<evidence type="ECO:0000256" key="3">
    <source>
        <dbReference type="ARBA" id="ARBA00022989"/>
    </source>
</evidence>
<evidence type="ECO:0000256" key="4">
    <source>
        <dbReference type="ARBA" id="ARBA00023136"/>
    </source>
</evidence>
<feature type="transmembrane region" description="Helical" evidence="5">
    <location>
        <begin position="49"/>
        <end position="69"/>
    </location>
</feature>
<evidence type="ECO:0000256" key="5">
    <source>
        <dbReference type="SAM" id="Phobius"/>
    </source>
</evidence>
<feature type="transmembrane region" description="Helical" evidence="5">
    <location>
        <begin position="89"/>
        <end position="107"/>
    </location>
</feature>
<feature type="transmembrane region" description="Helical" evidence="5">
    <location>
        <begin position="206"/>
        <end position="227"/>
    </location>
</feature>
<feature type="domain" description="Major facilitator superfamily (MFS) profile" evidence="6">
    <location>
        <begin position="1"/>
        <end position="231"/>
    </location>
</feature>
<dbReference type="EMBL" id="FCON02000240">
    <property type="protein sequence ID" value="SAL86718.1"/>
    <property type="molecule type" value="Genomic_DNA"/>
</dbReference>
<organism evidence="7 8">
    <name type="scientific">Caballeronia choica</name>
    <dbReference type="NCBI Taxonomy" id="326476"/>
    <lineage>
        <taxon>Bacteria</taxon>
        <taxon>Pseudomonadati</taxon>
        <taxon>Pseudomonadota</taxon>
        <taxon>Betaproteobacteria</taxon>
        <taxon>Burkholderiales</taxon>
        <taxon>Burkholderiaceae</taxon>
        <taxon>Caballeronia</taxon>
    </lineage>
</organism>
<proteinExistence type="predicted"/>
<keyword evidence="2 5" id="KW-0812">Transmembrane</keyword>
<keyword evidence="4 5" id="KW-0472">Membrane</keyword>
<gene>
    <name evidence="7" type="ORF">AWB68_08124</name>
</gene>
<evidence type="ECO:0000256" key="2">
    <source>
        <dbReference type="ARBA" id="ARBA00022692"/>
    </source>
</evidence>
<dbReference type="InterPro" id="IPR036259">
    <property type="entry name" value="MFS_trans_sf"/>
</dbReference>
<comment type="caution">
    <text evidence="7">The sequence shown here is derived from an EMBL/GenBank/DDBJ whole genome shotgun (WGS) entry which is preliminary data.</text>
</comment>
<evidence type="ECO:0000313" key="8">
    <source>
        <dbReference type="Proteomes" id="UP000054770"/>
    </source>
</evidence>
<dbReference type="GO" id="GO:0046943">
    <property type="term" value="F:carboxylic acid transmembrane transporter activity"/>
    <property type="evidence" value="ECO:0007669"/>
    <property type="project" value="TreeGrafter"/>
</dbReference>
<dbReference type="PANTHER" id="PTHR23508:SF10">
    <property type="entry name" value="CARBOXYLIC ACID TRANSPORTER PROTEIN HOMOLOG"/>
    <property type="match status" value="1"/>
</dbReference>
<dbReference type="AlphaFoldDB" id="A0A158KZZ4"/>
<evidence type="ECO:0000256" key="1">
    <source>
        <dbReference type="ARBA" id="ARBA00004141"/>
    </source>
</evidence>
<reference evidence="7" key="1">
    <citation type="submission" date="2016-01" db="EMBL/GenBank/DDBJ databases">
        <authorList>
            <person name="Peeters C."/>
        </authorList>
    </citation>
    <scope>NUCLEOTIDE SEQUENCE [LARGE SCALE GENOMIC DNA]</scope>
    <source>
        <strain evidence="7">LMG 22940</strain>
    </source>
</reference>
<dbReference type="Pfam" id="PF00083">
    <property type="entry name" value="Sugar_tr"/>
    <property type="match status" value="1"/>
</dbReference>
<evidence type="ECO:0000313" key="7">
    <source>
        <dbReference type="EMBL" id="SAL86718.1"/>
    </source>
</evidence>
<dbReference type="Proteomes" id="UP000054770">
    <property type="component" value="Unassembled WGS sequence"/>
</dbReference>
<sequence>MAPVVHGSLDEARAAIARLSRGRTIIPARQRLHVDSVTRGAWRELLKGPALRITVLQIAINFTFAWGYWGLQTWLPTLLQQRGLSLPQSYSFIAISALCMFPGYMVASYLTGKLGRKKVMVTFVGLSAVAGYGFANAQTIDMLHFCNFALAFFSLGAWGVWDTWIAELYSTRLRTIGYSWAALAQRLANIAAPTIIGMLVAQGTSFNVTTTFINLFLVATVLLALFVPETEGKDLD</sequence>
<dbReference type="GO" id="GO:0005886">
    <property type="term" value="C:plasma membrane"/>
    <property type="evidence" value="ECO:0007669"/>
    <property type="project" value="TreeGrafter"/>
</dbReference>
<dbReference type="InterPro" id="IPR020846">
    <property type="entry name" value="MFS_dom"/>
</dbReference>
<feature type="transmembrane region" description="Helical" evidence="5">
    <location>
        <begin position="119"/>
        <end position="136"/>
    </location>
</feature>
<accession>A0A158KZZ4</accession>
<evidence type="ECO:0000259" key="6">
    <source>
        <dbReference type="PROSITE" id="PS50850"/>
    </source>
</evidence>
<name>A0A158KZZ4_9BURK</name>
<dbReference type="Gene3D" id="1.20.1250.20">
    <property type="entry name" value="MFS general substrate transporter like domains"/>
    <property type="match status" value="1"/>
</dbReference>
<keyword evidence="3 5" id="KW-1133">Transmembrane helix</keyword>